<dbReference type="Gene3D" id="2.170.130.10">
    <property type="entry name" value="TonB-dependent receptor, plug domain"/>
    <property type="match status" value="1"/>
</dbReference>
<dbReference type="InterPro" id="IPR039426">
    <property type="entry name" value="TonB-dep_rcpt-like"/>
</dbReference>
<evidence type="ECO:0000256" key="2">
    <source>
        <dbReference type="SAM" id="Phobius"/>
    </source>
</evidence>
<feature type="transmembrane region" description="Helical" evidence="2">
    <location>
        <begin position="93"/>
        <end position="115"/>
    </location>
</feature>
<dbReference type="EMBL" id="SEWY01000001">
    <property type="protein sequence ID" value="TBH75306.1"/>
    <property type="molecule type" value="Genomic_DNA"/>
</dbReference>
<keyword evidence="2" id="KW-1133">Transmembrane helix</keyword>
<keyword evidence="5" id="KW-1185">Reference proteome</keyword>
<dbReference type="OrthoDB" id="1522859at2"/>
<evidence type="ECO:0000256" key="1">
    <source>
        <dbReference type="PROSITE-ProRule" id="PRU01360"/>
    </source>
</evidence>
<dbReference type="GO" id="GO:0009279">
    <property type="term" value="C:cell outer membrane"/>
    <property type="evidence" value="ECO:0007669"/>
    <property type="project" value="UniProtKB-SubCell"/>
</dbReference>
<reference evidence="4 5" key="1">
    <citation type="submission" date="2019-02" db="EMBL/GenBank/DDBJ databases">
        <title>Genome of a new Bacteroidetes strain.</title>
        <authorList>
            <person name="Pitt A."/>
        </authorList>
    </citation>
    <scope>NUCLEOTIDE SEQUENCE [LARGE SCALE GENOMIC DNA]</scope>
    <source>
        <strain evidence="4 5">103A-SOEBACH</strain>
    </source>
</reference>
<organism evidence="4 5">
    <name type="scientific">Aquirufa antheringensis</name>
    <dbReference type="NCBI Taxonomy" id="2516559"/>
    <lineage>
        <taxon>Bacteria</taxon>
        <taxon>Pseudomonadati</taxon>
        <taxon>Bacteroidota</taxon>
        <taxon>Cytophagia</taxon>
        <taxon>Cytophagales</taxon>
        <taxon>Flectobacillaceae</taxon>
        <taxon>Aquirufa</taxon>
    </lineage>
</organism>
<accession>A0A4Q9BGY4</accession>
<dbReference type="Proteomes" id="UP000293583">
    <property type="component" value="Unassembled WGS sequence"/>
</dbReference>
<dbReference type="PANTHER" id="PTHR34978:SF3">
    <property type="entry name" value="SLR0241 PROTEIN"/>
    <property type="match status" value="1"/>
</dbReference>
<dbReference type="PROSITE" id="PS52016">
    <property type="entry name" value="TONB_DEPENDENT_REC_3"/>
    <property type="match status" value="1"/>
</dbReference>
<feature type="domain" description="Peptidase M56" evidence="3">
    <location>
        <begin position="154"/>
        <end position="255"/>
    </location>
</feature>
<keyword evidence="1 2" id="KW-0812">Transmembrane</keyword>
<feature type="transmembrane region" description="Helical" evidence="2">
    <location>
        <begin position="6"/>
        <end position="27"/>
    </location>
</feature>
<comment type="caution">
    <text evidence="4">The sequence shown here is derived from an EMBL/GenBank/DDBJ whole genome shotgun (WGS) entry which is preliminary data.</text>
</comment>
<keyword evidence="1" id="KW-1134">Transmembrane beta strand</keyword>
<evidence type="ECO:0000259" key="3">
    <source>
        <dbReference type="Pfam" id="PF05569"/>
    </source>
</evidence>
<evidence type="ECO:0000313" key="4">
    <source>
        <dbReference type="EMBL" id="TBH75306.1"/>
    </source>
</evidence>
<comment type="subcellular location">
    <subcellularLocation>
        <location evidence="1">Cell outer membrane</location>
        <topology evidence="1">Multi-pass membrane protein</topology>
    </subcellularLocation>
</comment>
<dbReference type="SUPFAM" id="SSF56935">
    <property type="entry name" value="Porins"/>
    <property type="match status" value="1"/>
</dbReference>
<dbReference type="PANTHER" id="PTHR34978">
    <property type="entry name" value="POSSIBLE SENSOR-TRANSDUCER PROTEIN BLAR"/>
    <property type="match status" value="1"/>
</dbReference>
<feature type="transmembrane region" description="Helical" evidence="2">
    <location>
        <begin position="39"/>
        <end position="56"/>
    </location>
</feature>
<dbReference type="Pfam" id="PF05569">
    <property type="entry name" value="Peptidase_M56"/>
    <property type="match status" value="1"/>
</dbReference>
<sequence length="463" mass="52143">MNKMELFIYLLKSMILSGIFFGYYTLFLKNTIYHAYNRFYLLASMALSLVIPFFKLSSFTVSEEQAAGAKQVLIYLTQLPAAQVQPESISWEILVIMGISALFVGYLAYSILKVFRLKAVSAKKQMGDFTFIETDLDEAPFSFFSNLFWKKSISMEDESGRKILQHELAHIREKHSWDRLFSQLICSIFWMNPFNWIMQKELQNIHEFIADRDAVGTGEVDAFAKMLLQTYYGNHFLNPSHSFYYSSIKRRIIMLTTSNTPKYAYLRKVAVLPLVAITLVLFSIQLSAQKPKPKKELATQYTVTMRPDSTTFSDPKTGKKVFSVATRDMPPPPPPAGAPGVPVPPSDLKNVVESAKTNLPDKKATSSDVIYTVVEEVKGDKSSEILLVSQETADNNPEKKISIDFKKGKPLIVIDGVITSEINLNDLNPNKIQSMNVLKGEKATSKYAEKGANGVVEITTKKP</sequence>
<dbReference type="RefSeq" id="WP_130922481.1">
    <property type="nucleotide sequence ID" value="NZ_JAANOM010000002.1"/>
</dbReference>
<keyword evidence="1" id="KW-0998">Cell outer membrane</keyword>
<dbReference type="AlphaFoldDB" id="A0A4Q9BGY4"/>
<dbReference type="InterPro" id="IPR008756">
    <property type="entry name" value="Peptidase_M56"/>
</dbReference>
<keyword evidence="1" id="KW-0813">Transport</keyword>
<name>A0A4Q9BGY4_9BACT</name>
<keyword evidence="1 2" id="KW-0472">Membrane</keyword>
<protein>
    <recommendedName>
        <fullName evidence="3">Peptidase M56 domain-containing protein</fullName>
    </recommendedName>
</protein>
<feature type="transmembrane region" description="Helical" evidence="2">
    <location>
        <begin position="269"/>
        <end position="288"/>
    </location>
</feature>
<gene>
    <name evidence="4" type="ORF">EWU20_01650</name>
</gene>
<evidence type="ECO:0000313" key="5">
    <source>
        <dbReference type="Proteomes" id="UP000293583"/>
    </source>
</evidence>
<dbReference type="InterPro" id="IPR037066">
    <property type="entry name" value="Plug_dom_sf"/>
</dbReference>
<proteinExistence type="inferred from homology"/>
<comment type="similarity">
    <text evidence="1">Belongs to the TonB-dependent receptor family.</text>
</comment>
<dbReference type="InterPro" id="IPR052173">
    <property type="entry name" value="Beta-lactam_resp_regulator"/>
</dbReference>